<evidence type="ECO:0000256" key="3">
    <source>
        <dbReference type="ARBA" id="ARBA00023125"/>
    </source>
</evidence>
<keyword evidence="4" id="KW-0804">Transcription</keyword>
<protein>
    <submittedName>
        <fullName evidence="7">TetR/AcrR family transcriptional regulator</fullName>
    </submittedName>
</protein>
<dbReference type="RefSeq" id="WP_344686107.1">
    <property type="nucleotide sequence ID" value="NZ_BAAAUX010000040.1"/>
</dbReference>
<dbReference type="InterPro" id="IPR009057">
    <property type="entry name" value="Homeodomain-like_sf"/>
</dbReference>
<dbReference type="SUPFAM" id="SSF46689">
    <property type="entry name" value="Homeodomain-like"/>
    <property type="match status" value="1"/>
</dbReference>
<dbReference type="InterPro" id="IPR050109">
    <property type="entry name" value="HTH-type_TetR-like_transc_reg"/>
</dbReference>
<dbReference type="PROSITE" id="PS50977">
    <property type="entry name" value="HTH_TETR_2"/>
    <property type="match status" value="1"/>
</dbReference>
<gene>
    <name evidence="7" type="ORF">GCM10010470_63960</name>
</gene>
<dbReference type="EMBL" id="BAAAUX010000040">
    <property type="protein sequence ID" value="GAA2819886.1"/>
    <property type="molecule type" value="Genomic_DNA"/>
</dbReference>
<evidence type="ECO:0000256" key="5">
    <source>
        <dbReference type="PROSITE-ProRule" id="PRU00335"/>
    </source>
</evidence>
<comment type="caution">
    <text evidence="7">The sequence shown here is derived from an EMBL/GenBank/DDBJ whole genome shotgun (WGS) entry which is preliminary data.</text>
</comment>
<reference evidence="7 8" key="1">
    <citation type="journal article" date="2019" name="Int. J. Syst. Evol. Microbiol.">
        <title>The Global Catalogue of Microorganisms (GCM) 10K type strain sequencing project: providing services to taxonomists for standard genome sequencing and annotation.</title>
        <authorList>
            <consortium name="The Broad Institute Genomics Platform"/>
            <consortium name="The Broad Institute Genome Sequencing Center for Infectious Disease"/>
            <person name="Wu L."/>
            <person name="Ma J."/>
        </authorList>
    </citation>
    <scope>NUCLEOTIDE SEQUENCE [LARGE SCALE GENOMIC DNA]</scope>
    <source>
        <strain evidence="7 8">JCM 9383</strain>
    </source>
</reference>
<accession>A0ABN3VMK8</accession>
<proteinExistence type="predicted"/>
<feature type="domain" description="HTH tetR-type" evidence="6">
    <location>
        <begin position="8"/>
        <end position="68"/>
    </location>
</feature>
<dbReference type="Gene3D" id="1.10.357.10">
    <property type="entry name" value="Tetracycline Repressor, domain 2"/>
    <property type="match status" value="1"/>
</dbReference>
<dbReference type="PANTHER" id="PTHR30055:SF226">
    <property type="entry name" value="HTH-TYPE TRANSCRIPTIONAL REGULATOR PKSA"/>
    <property type="match status" value="1"/>
</dbReference>
<dbReference type="Pfam" id="PF13977">
    <property type="entry name" value="TetR_C_6"/>
    <property type="match status" value="1"/>
</dbReference>
<evidence type="ECO:0000313" key="7">
    <source>
        <dbReference type="EMBL" id="GAA2819886.1"/>
    </source>
</evidence>
<dbReference type="PANTHER" id="PTHR30055">
    <property type="entry name" value="HTH-TYPE TRANSCRIPTIONAL REGULATOR RUTR"/>
    <property type="match status" value="1"/>
</dbReference>
<sequence length="203" mass="22436">MPKIVDPDERRREVAEAVFRVVARDGLAQVSLRTVAAEAGLAIGSVRHYCGSYDELMALAFQTLVDAVDERFAVHRGRLGETASGSPERRRLVEDMLAEFLPLDEQRHRETAVWLAFSGAARTDGNLTPYVRRMSEGMRMVVRRILEGCVRSGRTPELDLALETDRLCALLDGLALTVITAPSAISPARTLAVLRRHLDTLAI</sequence>
<evidence type="ECO:0000313" key="8">
    <source>
        <dbReference type="Proteomes" id="UP001500979"/>
    </source>
</evidence>
<evidence type="ECO:0000256" key="2">
    <source>
        <dbReference type="ARBA" id="ARBA00023015"/>
    </source>
</evidence>
<evidence type="ECO:0000256" key="4">
    <source>
        <dbReference type="ARBA" id="ARBA00023163"/>
    </source>
</evidence>
<dbReference type="Proteomes" id="UP001500979">
    <property type="component" value="Unassembled WGS sequence"/>
</dbReference>
<keyword evidence="8" id="KW-1185">Reference proteome</keyword>
<keyword evidence="1" id="KW-0678">Repressor</keyword>
<evidence type="ECO:0000256" key="1">
    <source>
        <dbReference type="ARBA" id="ARBA00022491"/>
    </source>
</evidence>
<dbReference type="InterPro" id="IPR036271">
    <property type="entry name" value="Tet_transcr_reg_TetR-rel_C_sf"/>
</dbReference>
<name>A0ABN3VMK8_9PSEU</name>
<dbReference type="InterPro" id="IPR039538">
    <property type="entry name" value="BetI_C"/>
</dbReference>
<dbReference type="InterPro" id="IPR001647">
    <property type="entry name" value="HTH_TetR"/>
</dbReference>
<evidence type="ECO:0000259" key="6">
    <source>
        <dbReference type="PROSITE" id="PS50977"/>
    </source>
</evidence>
<keyword evidence="2" id="KW-0805">Transcription regulation</keyword>
<dbReference type="SUPFAM" id="SSF48498">
    <property type="entry name" value="Tetracyclin repressor-like, C-terminal domain"/>
    <property type="match status" value="1"/>
</dbReference>
<organism evidence="7 8">
    <name type="scientific">Saccharopolyspora taberi</name>
    <dbReference type="NCBI Taxonomy" id="60895"/>
    <lineage>
        <taxon>Bacteria</taxon>
        <taxon>Bacillati</taxon>
        <taxon>Actinomycetota</taxon>
        <taxon>Actinomycetes</taxon>
        <taxon>Pseudonocardiales</taxon>
        <taxon>Pseudonocardiaceae</taxon>
        <taxon>Saccharopolyspora</taxon>
    </lineage>
</organism>
<keyword evidence="3 5" id="KW-0238">DNA-binding</keyword>
<feature type="DNA-binding region" description="H-T-H motif" evidence="5">
    <location>
        <begin position="31"/>
        <end position="50"/>
    </location>
</feature>